<organism evidence="1 2">
    <name type="scientific">Evansella cellulosilytica (strain ATCC 21833 / DSM 2522 / FERM P-1141 / JCM 9156 / N-4)</name>
    <name type="common">Bacillus cellulosilyticus</name>
    <dbReference type="NCBI Taxonomy" id="649639"/>
    <lineage>
        <taxon>Bacteria</taxon>
        <taxon>Bacillati</taxon>
        <taxon>Bacillota</taxon>
        <taxon>Bacilli</taxon>
        <taxon>Bacillales</taxon>
        <taxon>Bacillaceae</taxon>
        <taxon>Evansella</taxon>
    </lineage>
</organism>
<evidence type="ECO:0000313" key="1">
    <source>
        <dbReference type="EMBL" id="ADU30182.1"/>
    </source>
</evidence>
<dbReference type="Gene3D" id="1.20.120.440">
    <property type="entry name" value="YppE-like"/>
    <property type="match status" value="1"/>
</dbReference>
<reference evidence="1" key="1">
    <citation type="submission" date="2010-12" db="EMBL/GenBank/DDBJ databases">
        <title>Complete sequence of Bacillus cellulosilyticus DSM 2522.</title>
        <authorList>
            <consortium name="US DOE Joint Genome Institute"/>
            <person name="Lucas S."/>
            <person name="Copeland A."/>
            <person name="Lapidus A."/>
            <person name="Cheng J.-F."/>
            <person name="Bruce D."/>
            <person name="Goodwin L."/>
            <person name="Pitluck S."/>
            <person name="Chertkov O."/>
            <person name="Detter J.C."/>
            <person name="Han C."/>
            <person name="Tapia R."/>
            <person name="Land M."/>
            <person name="Hauser L."/>
            <person name="Jeffries C."/>
            <person name="Kyrpides N."/>
            <person name="Ivanova N."/>
            <person name="Mikhailova N."/>
            <person name="Brumm P."/>
            <person name="Mead D."/>
            <person name="Woyke T."/>
        </authorList>
    </citation>
    <scope>NUCLEOTIDE SEQUENCE [LARGE SCALE GENOMIC DNA]</scope>
    <source>
        <strain evidence="1">DSM 2522</strain>
    </source>
</reference>
<dbReference type="HOGENOM" id="CLU_158433_0_0_9"/>
<keyword evidence="2" id="KW-1185">Reference proteome</keyword>
<accession>E6TZK8</accession>
<dbReference type="RefSeq" id="WP_013488518.1">
    <property type="nucleotide sequence ID" value="NC_014829.1"/>
</dbReference>
<dbReference type="Pfam" id="PF08807">
    <property type="entry name" value="DUF1798"/>
    <property type="match status" value="1"/>
</dbReference>
<protein>
    <recommendedName>
        <fullName evidence="3">DUF1798 family protein</fullName>
    </recommendedName>
</protein>
<evidence type="ECO:0000313" key="2">
    <source>
        <dbReference type="Proteomes" id="UP000001401"/>
    </source>
</evidence>
<dbReference type="Proteomes" id="UP000001401">
    <property type="component" value="Chromosome"/>
</dbReference>
<dbReference type="OrthoDB" id="2361079at2"/>
<dbReference type="InterPro" id="IPR014913">
    <property type="entry name" value="YppE-like"/>
</dbReference>
<dbReference type="InterPro" id="IPR023351">
    <property type="entry name" value="YppE-like_sf"/>
</dbReference>
<name>E6TZK8_EVAC2</name>
<dbReference type="STRING" id="649639.Bcell_1920"/>
<gene>
    <name evidence="1" type="ordered locus">Bcell_1920</name>
</gene>
<proteinExistence type="predicted"/>
<dbReference type="KEGG" id="bco:Bcell_1920"/>
<evidence type="ECO:0008006" key="3">
    <source>
        <dbReference type="Google" id="ProtNLM"/>
    </source>
</evidence>
<sequence length="124" mass="14531">MNSSNERLKIITVKLQKMNKQALKNFEQYALNKTSADFQSEVKPFADEVNELANEWRSLATEFIYQAKPKYIQQTLIDNAHENMQIEAVTCFQGDTKRKRFMERNKSISFLLDGILSTLNEKQY</sequence>
<dbReference type="EMBL" id="CP002394">
    <property type="protein sequence ID" value="ADU30182.1"/>
    <property type="molecule type" value="Genomic_DNA"/>
</dbReference>
<dbReference type="SUPFAM" id="SSF140415">
    <property type="entry name" value="YppE-like"/>
    <property type="match status" value="1"/>
</dbReference>
<dbReference type="AlphaFoldDB" id="E6TZK8"/>